<evidence type="ECO:0000313" key="3">
    <source>
        <dbReference type="Proteomes" id="UP001292094"/>
    </source>
</evidence>
<accession>A0AAE1NX48</accession>
<reference evidence="2" key="1">
    <citation type="submission" date="2023-11" db="EMBL/GenBank/DDBJ databases">
        <title>Genome assemblies of two species of porcelain crab, Petrolisthes cinctipes and Petrolisthes manimaculis (Anomura: Porcellanidae).</title>
        <authorList>
            <person name="Angst P."/>
        </authorList>
    </citation>
    <scope>NUCLEOTIDE SEQUENCE</scope>
    <source>
        <strain evidence="2">PB745_02</strain>
        <tissue evidence="2">Gill</tissue>
    </source>
</reference>
<sequence>MILAAIVDVTLVLLATKHKHNQVWQGNSRICHTPHISMFLYLDIQNIEEKIQKSSVQDETPGWFVEVRLQHGPDVLKYLTLAAEM</sequence>
<feature type="signal peptide" evidence="1">
    <location>
        <begin position="1"/>
        <end position="15"/>
    </location>
</feature>
<comment type="caution">
    <text evidence="2">The sequence shown here is derived from an EMBL/GenBank/DDBJ whole genome shotgun (WGS) entry which is preliminary data.</text>
</comment>
<feature type="chain" id="PRO_5042142987" evidence="1">
    <location>
        <begin position="16"/>
        <end position="85"/>
    </location>
</feature>
<evidence type="ECO:0000256" key="1">
    <source>
        <dbReference type="SAM" id="SignalP"/>
    </source>
</evidence>
<organism evidence="2 3">
    <name type="scientific">Petrolisthes manimaculis</name>
    <dbReference type="NCBI Taxonomy" id="1843537"/>
    <lineage>
        <taxon>Eukaryota</taxon>
        <taxon>Metazoa</taxon>
        <taxon>Ecdysozoa</taxon>
        <taxon>Arthropoda</taxon>
        <taxon>Crustacea</taxon>
        <taxon>Multicrustacea</taxon>
        <taxon>Malacostraca</taxon>
        <taxon>Eumalacostraca</taxon>
        <taxon>Eucarida</taxon>
        <taxon>Decapoda</taxon>
        <taxon>Pleocyemata</taxon>
        <taxon>Anomura</taxon>
        <taxon>Galatheoidea</taxon>
        <taxon>Porcellanidae</taxon>
        <taxon>Petrolisthes</taxon>
    </lineage>
</organism>
<dbReference type="Proteomes" id="UP001292094">
    <property type="component" value="Unassembled WGS sequence"/>
</dbReference>
<dbReference type="EMBL" id="JAWZYT010003751">
    <property type="protein sequence ID" value="KAK4296881.1"/>
    <property type="molecule type" value="Genomic_DNA"/>
</dbReference>
<dbReference type="AlphaFoldDB" id="A0AAE1NX48"/>
<evidence type="ECO:0000313" key="2">
    <source>
        <dbReference type="EMBL" id="KAK4296881.1"/>
    </source>
</evidence>
<keyword evidence="1" id="KW-0732">Signal</keyword>
<gene>
    <name evidence="2" type="ORF">Pmani_030661</name>
</gene>
<proteinExistence type="predicted"/>
<keyword evidence="3" id="KW-1185">Reference proteome</keyword>
<name>A0AAE1NX48_9EUCA</name>
<protein>
    <submittedName>
        <fullName evidence="2">Uncharacterized protein</fullName>
    </submittedName>
</protein>